<gene>
    <name evidence="3" type="ORF">VZ94_01565</name>
</gene>
<dbReference type="Gene3D" id="3.30.559.10">
    <property type="entry name" value="Chloramphenicol acetyltransferase-like domain"/>
    <property type="match status" value="1"/>
</dbReference>
<protein>
    <recommendedName>
        <fullName evidence="2">Condensation domain-containing protein</fullName>
    </recommendedName>
</protein>
<dbReference type="SUPFAM" id="SSF52777">
    <property type="entry name" value="CoA-dependent acyltransferases"/>
    <property type="match status" value="2"/>
</dbReference>
<dbReference type="PANTHER" id="PTHR45527:SF10">
    <property type="entry name" value="PYOCHELIN SYNTHASE PCHF"/>
    <property type="match status" value="1"/>
</dbReference>
<evidence type="ECO:0000313" key="3">
    <source>
        <dbReference type="EMBL" id="KJV07892.1"/>
    </source>
</evidence>
<dbReference type="EMBL" id="LAJX01000013">
    <property type="protein sequence ID" value="KJV07892.1"/>
    <property type="molecule type" value="Genomic_DNA"/>
</dbReference>
<dbReference type="GO" id="GO:0043041">
    <property type="term" value="P:amino acid activation for nonribosomal peptide biosynthetic process"/>
    <property type="evidence" value="ECO:0007669"/>
    <property type="project" value="TreeGrafter"/>
</dbReference>
<reference evidence="4" key="1">
    <citation type="submission" date="2015-03" db="EMBL/GenBank/DDBJ databases">
        <title>Draft genome sequence of a novel methanotroph (Sn10-6) isolated from flooded ricefield rhizosphere in India.</title>
        <authorList>
            <person name="Pandit P.S."/>
            <person name="Pore S.D."/>
            <person name="Arora P."/>
            <person name="Kapse N.G."/>
            <person name="Dhakephalkar P.K."/>
            <person name="Rahalkar M.C."/>
        </authorList>
    </citation>
    <scope>NUCLEOTIDE SEQUENCE [LARGE SCALE GENOMIC DNA]</scope>
    <source>
        <strain evidence="4">Sn10-6</strain>
    </source>
</reference>
<dbReference type="AlphaFoldDB" id="A0A0F3IMI4"/>
<keyword evidence="1" id="KW-0436">Ligase</keyword>
<proteinExistence type="predicted"/>
<dbReference type="Gene3D" id="3.30.559.30">
    <property type="entry name" value="Nonribosomal peptide synthetase, condensation domain"/>
    <property type="match status" value="1"/>
</dbReference>
<evidence type="ECO:0000313" key="4">
    <source>
        <dbReference type="Proteomes" id="UP000033684"/>
    </source>
</evidence>
<dbReference type="InterPro" id="IPR023213">
    <property type="entry name" value="CAT-like_dom_sf"/>
</dbReference>
<name>A0A0F3IMI4_9GAMM</name>
<dbReference type="GO" id="GO:0031177">
    <property type="term" value="F:phosphopantetheine binding"/>
    <property type="evidence" value="ECO:0007669"/>
    <property type="project" value="TreeGrafter"/>
</dbReference>
<evidence type="ECO:0000256" key="1">
    <source>
        <dbReference type="ARBA" id="ARBA00022598"/>
    </source>
</evidence>
<dbReference type="GO" id="GO:0044550">
    <property type="term" value="P:secondary metabolite biosynthetic process"/>
    <property type="evidence" value="ECO:0007669"/>
    <property type="project" value="TreeGrafter"/>
</dbReference>
<dbReference type="GO" id="GO:0005737">
    <property type="term" value="C:cytoplasm"/>
    <property type="evidence" value="ECO:0007669"/>
    <property type="project" value="TreeGrafter"/>
</dbReference>
<dbReference type="GO" id="GO:0016874">
    <property type="term" value="F:ligase activity"/>
    <property type="evidence" value="ECO:0007669"/>
    <property type="project" value="UniProtKB-KW"/>
</dbReference>
<dbReference type="InterPro" id="IPR001242">
    <property type="entry name" value="Condensation_dom"/>
</dbReference>
<reference evidence="3 4" key="2">
    <citation type="journal article" date="2016" name="Microb. Ecol.">
        <title>Genome Characteristics of a Novel Type I Methanotroph (Sn10-6) Isolated from a Flooded Indian Rice Field.</title>
        <authorList>
            <person name="Rahalkar M.C."/>
            <person name="Pandit P.S."/>
            <person name="Dhakephalkar P.K."/>
            <person name="Pore S."/>
            <person name="Arora P."/>
            <person name="Kapse N."/>
        </authorList>
    </citation>
    <scope>NUCLEOTIDE SEQUENCE [LARGE SCALE GENOMIC DNA]</scope>
    <source>
        <strain evidence="3 4">Sn10-6</strain>
    </source>
</reference>
<comment type="caution">
    <text evidence="3">The sequence shown here is derived from an EMBL/GenBank/DDBJ whole genome shotgun (WGS) entry which is preliminary data.</text>
</comment>
<sequence length="263" mass="29883">MTRFEHSDVLHVSVDELIVDAWSIEQVFSEWSALYAKPELTLPALTLSFRDYVLALTGFESAPRYQQDLQYWLTKLRAIKPGPELPKASDWNGLHQCQRLSHCLASEHYAQLKQVAADWAVSPTALVLTLFIRVLQQYSRQPEFTLVLTYFNRLALHEQVNELIAPMISTALFVAEAGSDSLQQHAQQVHAELLADFDHLTVSGVRVLRELKRQKLCSNDFSLPIVFTSLLGQPINRTPEHFLQQQTYAVTQNAANVFRLPGL</sequence>
<dbReference type="Proteomes" id="UP000033684">
    <property type="component" value="Unassembled WGS sequence"/>
</dbReference>
<evidence type="ECO:0000259" key="2">
    <source>
        <dbReference type="Pfam" id="PF00668"/>
    </source>
</evidence>
<dbReference type="PANTHER" id="PTHR45527">
    <property type="entry name" value="NONRIBOSOMAL PEPTIDE SYNTHETASE"/>
    <property type="match status" value="1"/>
</dbReference>
<dbReference type="Pfam" id="PF00668">
    <property type="entry name" value="Condensation"/>
    <property type="match status" value="1"/>
</dbReference>
<organism evidence="3 4">
    <name type="scientific">Methylocucumis oryzae</name>
    <dbReference type="NCBI Taxonomy" id="1632867"/>
    <lineage>
        <taxon>Bacteria</taxon>
        <taxon>Pseudomonadati</taxon>
        <taxon>Pseudomonadota</taxon>
        <taxon>Gammaproteobacteria</taxon>
        <taxon>Methylococcales</taxon>
        <taxon>Methylococcaceae</taxon>
        <taxon>Methylocucumis</taxon>
    </lineage>
</organism>
<accession>A0A0F3IMI4</accession>
<feature type="domain" description="Condensation" evidence="2">
    <location>
        <begin position="5"/>
        <end position="242"/>
    </location>
</feature>
<keyword evidence="4" id="KW-1185">Reference proteome</keyword>